<dbReference type="PRINTS" id="PR00080">
    <property type="entry name" value="SDRFAMILY"/>
</dbReference>
<reference evidence="5 6" key="1">
    <citation type="submission" date="2024-09" db="EMBL/GenBank/DDBJ databases">
        <authorList>
            <person name="Sun Q."/>
            <person name="Mori K."/>
        </authorList>
    </citation>
    <scope>NUCLEOTIDE SEQUENCE [LARGE SCALE GENOMIC DNA]</scope>
    <source>
        <strain evidence="5 6">TBRC 1432</strain>
    </source>
</reference>
<dbReference type="EC" id="1.1.1.-" evidence="5"/>
<dbReference type="SMART" id="SM00822">
    <property type="entry name" value="PKS_KR"/>
    <property type="match status" value="1"/>
</dbReference>
<gene>
    <name evidence="5" type="ORF">ACFFH7_28195</name>
</gene>
<comment type="similarity">
    <text evidence="1">Belongs to the short-chain dehydrogenases/reductases (SDR) family.</text>
</comment>
<dbReference type="SUPFAM" id="SSF51735">
    <property type="entry name" value="NAD(P)-binding Rossmann-fold domains"/>
    <property type="match status" value="1"/>
</dbReference>
<dbReference type="InterPro" id="IPR020904">
    <property type="entry name" value="Sc_DH/Rdtase_CS"/>
</dbReference>
<protein>
    <submittedName>
        <fullName evidence="5">SDR family NAD(P)-dependent oxidoreductase</fullName>
        <ecNumber evidence="5">1.1.1.-</ecNumber>
    </submittedName>
</protein>
<name>A0ABV6MYN5_9PSEU</name>
<evidence type="ECO:0000313" key="5">
    <source>
        <dbReference type="EMBL" id="MFC0545422.1"/>
    </source>
</evidence>
<keyword evidence="2 5" id="KW-0560">Oxidoreductase</keyword>
<sequence length="257" mass="26433">MRELTGKVAVVTGGVRGLGRQIATALRAAGAEVAITGRDVDAVAVAAEEIGDGVLPVVCDIRHERSVDGLVPAVLERFGRIDVLVNNSGIAGPTVPLWECSPGAWREVIDTNVLGTFLCCRAVLPTMIRQRSGSVIVIGSATGKRPLAGRTSYAASKTALIGLTRSLATEAGPHGIRVNLVSPGAIDGDRFRGVVDAMAASRGVPPEILHREATAGSPLGRLVQPEQVTDVVTFLAGDGAGGITGDDINVSAGLVMY</sequence>
<dbReference type="Proteomes" id="UP001589810">
    <property type="component" value="Unassembled WGS sequence"/>
</dbReference>
<dbReference type="PANTHER" id="PTHR24321:SF8">
    <property type="entry name" value="ESTRADIOL 17-BETA-DEHYDROGENASE 8-RELATED"/>
    <property type="match status" value="1"/>
</dbReference>
<evidence type="ECO:0000256" key="2">
    <source>
        <dbReference type="ARBA" id="ARBA00023002"/>
    </source>
</evidence>
<dbReference type="InterPro" id="IPR057326">
    <property type="entry name" value="KR_dom"/>
</dbReference>
<dbReference type="Gene3D" id="3.40.50.720">
    <property type="entry name" value="NAD(P)-binding Rossmann-like Domain"/>
    <property type="match status" value="1"/>
</dbReference>
<evidence type="ECO:0000259" key="4">
    <source>
        <dbReference type="SMART" id="SM00822"/>
    </source>
</evidence>
<keyword evidence="6" id="KW-1185">Reference proteome</keyword>
<dbReference type="PROSITE" id="PS00061">
    <property type="entry name" value="ADH_SHORT"/>
    <property type="match status" value="1"/>
</dbReference>
<comment type="caution">
    <text evidence="5">The sequence shown here is derived from an EMBL/GenBank/DDBJ whole genome shotgun (WGS) entry which is preliminary data.</text>
</comment>
<dbReference type="InterPro" id="IPR036291">
    <property type="entry name" value="NAD(P)-bd_dom_sf"/>
</dbReference>
<evidence type="ECO:0000256" key="3">
    <source>
        <dbReference type="ARBA" id="ARBA00023027"/>
    </source>
</evidence>
<dbReference type="PANTHER" id="PTHR24321">
    <property type="entry name" value="DEHYDROGENASES, SHORT CHAIN"/>
    <property type="match status" value="1"/>
</dbReference>
<dbReference type="InterPro" id="IPR002347">
    <property type="entry name" value="SDR_fam"/>
</dbReference>
<evidence type="ECO:0000256" key="1">
    <source>
        <dbReference type="ARBA" id="ARBA00006484"/>
    </source>
</evidence>
<proteinExistence type="inferred from homology"/>
<dbReference type="EMBL" id="JBHLUD010000009">
    <property type="protein sequence ID" value="MFC0545422.1"/>
    <property type="molecule type" value="Genomic_DNA"/>
</dbReference>
<feature type="domain" description="Ketoreductase" evidence="4">
    <location>
        <begin position="7"/>
        <end position="189"/>
    </location>
</feature>
<dbReference type="CDD" id="cd05233">
    <property type="entry name" value="SDR_c"/>
    <property type="match status" value="1"/>
</dbReference>
<keyword evidence="3" id="KW-0520">NAD</keyword>
<dbReference type="RefSeq" id="WP_273934585.1">
    <property type="nucleotide sequence ID" value="NZ_CP097263.1"/>
</dbReference>
<accession>A0ABV6MYN5</accession>
<dbReference type="GO" id="GO:0016491">
    <property type="term" value="F:oxidoreductase activity"/>
    <property type="evidence" value="ECO:0007669"/>
    <property type="project" value="UniProtKB-KW"/>
</dbReference>
<evidence type="ECO:0000313" key="6">
    <source>
        <dbReference type="Proteomes" id="UP001589810"/>
    </source>
</evidence>
<organism evidence="5 6">
    <name type="scientific">Kutzneria chonburiensis</name>
    <dbReference type="NCBI Taxonomy" id="1483604"/>
    <lineage>
        <taxon>Bacteria</taxon>
        <taxon>Bacillati</taxon>
        <taxon>Actinomycetota</taxon>
        <taxon>Actinomycetes</taxon>
        <taxon>Pseudonocardiales</taxon>
        <taxon>Pseudonocardiaceae</taxon>
        <taxon>Kutzneria</taxon>
    </lineage>
</organism>
<dbReference type="PRINTS" id="PR00081">
    <property type="entry name" value="GDHRDH"/>
</dbReference>
<dbReference type="Pfam" id="PF13561">
    <property type="entry name" value="adh_short_C2"/>
    <property type="match status" value="1"/>
</dbReference>